<name>A0A2N5W7M3_9BASI</name>
<dbReference type="AlphaFoldDB" id="A0A2N5W7M3"/>
<proteinExistence type="predicted"/>
<gene>
    <name evidence="1" type="ORF">PCANC_00891</name>
</gene>
<reference evidence="1 2" key="1">
    <citation type="submission" date="2017-11" db="EMBL/GenBank/DDBJ databases">
        <title>De novo assembly and phasing of dikaryotic genomes from two isolates of Puccinia coronata f. sp. avenae, the causal agent of oat crown rust.</title>
        <authorList>
            <person name="Miller M.E."/>
            <person name="Zhang Y."/>
            <person name="Omidvar V."/>
            <person name="Sperschneider J."/>
            <person name="Schwessinger B."/>
            <person name="Raley C."/>
            <person name="Palmer J.M."/>
            <person name="Garnica D."/>
            <person name="Upadhyaya N."/>
            <person name="Rathjen J."/>
            <person name="Taylor J.M."/>
            <person name="Park R.F."/>
            <person name="Dodds P.N."/>
            <person name="Hirsch C.D."/>
            <person name="Kianian S.F."/>
            <person name="Figueroa M."/>
        </authorList>
    </citation>
    <scope>NUCLEOTIDE SEQUENCE [LARGE SCALE GENOMIC DNA]</scope>
    <source>
        <strain evidence="1">12NC29</strain>
    </source>
</reference>
<dbReference type="Proteomes" id="UP000235388">
    <property type="component" value="Unassembled WGS sequence"/>
</dbReference>
<organism evidence="1 2">
    <name type="scientific">Puccinia coronata f. sp. avenae</name>
    <dbReference type="NCBI Taxonomy" id="200324"/>
    <lineage>
        <taxon>Eukaryota</taxon>
        <taxon>Fungi</taxon>
        <taxon>Dikarya</taxon>
        <taxon>Basidiomycota</taxon>
        <taxon>Pucciniomycotina</taxon>
        <taxon>Pucciniomycetes</taxon>
        <taxon>Pucciniales</taxon>
        <taxon>Pucciniaceae</taxon>
        <taxon>Puccinia</taxon>
    </lineage>
</organism>
<keyword evidence="2" id="KW-1185">Reference proteome</keyword>
<evidence type="ECO:0000313" key="2">
    <source>
        <dbReference type="Proteomes" id="UP000235388"/>
    </source>
</evidence>
<dbReference type="EMBL" id="PGCJ01000004">
    <property type="protein sequence ID" value="PLW58250.1"/>
    <property type="molecule type" value="Genomic_DNA"/>
</dbReference>
<comment type="caution">
    <text evidence="1">The sequence shown here is derived from an EMBL/GenBank/DDBJ whole genome shotgun (WGS) entry which is preliminary data.</text>
</comment>
<protein>
    <submittedName>
        <fullName evidence="1">Uncharacterized protein</fullName>
    </submittedName>
</protein>
<sequence length="79" mass="8287">MNSADFLAKPTGRCTIRCSLAAIGVVSPPEGSAHCLPTQSTPGCRITTPTNGAISQDESVISFKNINTSPQQQNGDHPY</sequence>
<accession>A0A2N5W7M3</accession>
<evidence type="ECO:0000313" key="1">
    <source>
        <dbReference type="EMBL" id="PLW58250.1"/>
    </source>
</evidence>